<dbReference type="OrthoDB" id="416987at2759"/>
<feature type="non-terminal residue" evidence="1">
    <location>
        <position position="1"/>
    </location>
</feature>
<accession>A0A8K0CL72</accession>
<dbReference type="InterPro" id="IPR008042">
    <property type="entry name" value="Retrotrans_Pao"/>
</dbReference>
<dbReference type="Proteomes" id="UP000801492">
    <property type="component" value="Unassembled WGS sequence"/>
</dbReference>
<comment type="caution">
    <text evidence="1">The sequence shown here is derived from an EMBL/GenBank/DDBJ whole genome shotgun (WGS) entry which is preliminary data.</text>
</comment>
<evidence type="ECO:0000313" key="1">
    <source>
        <dbReference type="EMBL" id="KAF2888439.1"/>
    </source>
</evidence>
<dbReference type="InterPro" id="IPR005312">
    <property type="entry name" value="DUF1759"/>
</dbReference>
<dbReference type="AlphaFoldDB" id="A0A8K0CL72"/>
<evidence type="ECO:0000313" key="2">
    <source>
        <dbReference type="Proteomes" id="UP000801492"/>
    </source>
</evidence>
<dbReference type="Pfam" id="PF03564">
    <property type="entry name" value="DUF1759"/>
    <property type="match status" value="1"/>
</dbReference>
<dbReference type="GO" id="GO:0071897">
    <property type="term" value="P:DNA biosynthetic process"/>
    <property type="evidence" value="ECO:0007669"/>
    <property type="project" value="UniProtKB-ARBA"/>
</dbReference>
<proteinExistence type="predicted"/>
<dbReference type="Pfam" id="PF05380">
    <property type="entry name" value="Peptidase_A17"/>
    <property type="match status" value="1"/>
</dbReference>
<gene>
    <name evidence="1" type="ORF">ILUMI_17734</name>
</gene>
<protein>
    <submittedName>
        <fullName evidence="1">Uncharacterized protein</fullName>
    </submittedName>
</protein>
<keyword evidence="2" id="KW-1185">Reference proteome</keyword>
<dbReference type="SUPFAM" id="SSF56672">
    <property type="entry name" value="DNA/RNA polymerases"/>
    <property type="match status" value="1"/>
</dbReference>
<reference evidence="1" key="1">
    <citation type="submission" date="2019-08" db="EMBL/GenBank/DDBJ databases">
        <title>The genome of the North American firefly Photinus pyralis.</title>
        <authorList>
            <consortium name="Photinus pyralis genome working group"/>
            <person name="Fallon T.R."/>
            <person name="Sander Lower S.E."/>
            <person name="Weng J.-K."/>
        </authorList>
    </citation>
    <scope>NUCLEOTIDE SEQUENCE</scope>
    <source>
        <strain evidence="1">TRF0915ILg1</strain>
        <tissue evidence="1">Whole body</tissue>
    </source>
</reference>
<dbReference type="InterPro" id="IPR043502">
    <property type="entry name" value="DNA/RNA_pol_sf"/>
</dbReference>
<name>A0A8K0CL72_IGNLU</name>
<dbReference type="EMBL" id="VTPC01077252">
    <property type="protein sequence ID" value="KAF2888439.1"/>
    <property type="molecule type" value="Genomic_DNA"/>
</dbReference>
<sequence length="1032" mass="120054">ISKILHSATSQNYDKVINSLKNRFGKDELLVEVYVRELLTLVISKAIKSNKQIPLSKIYDKLEAQLRALESLGVTKNKCAAILYLLVDSSLPEELIRTWQRQATAIKSDNIEERLTKLREFLQSVVENGERLRMAVNRFNLNDNKPSCNNNNKLGKKKIRSINEVNIPTATGLLTRESKNFNQSTKSYLCIPYINSCFNCLIPGHNTQACKFNSKCQWCGKKHSILLCREILNKDKSLRETTSEDLNKHNKEANLANASLIPEVCLQTIRLILKNDNKERVVRAVMDNNEYACNFMAFNQDIICHGIPSINNGPWVHELVKRNIILTDVGQSTDPIEVLIGADVIGNLMTGKLHNLECGITAVETKLGWTSMGKKPTEENSKNDAALIVTSMFLQEADISNLWSLDVMGITDPVKTKSGERAQEEICERFRQAATINENERYEICLLWKESHPNSETNKEIAQKRLLITTEKLKRQGLYEEYDQVFMKWFKEGIIEKVTVEEENLWGHYRPHRHVLKENSTTRLRPVFDASAKSKNGVSLNQCLETEKEIRVISDIEQEFLQISITPRDRNVLIFLWWNKNNIIKIYCHTRVVFGVTSSPFILAAIIKLHLERIAQEDRFIHIQKLFDPIGIACPVLLYPKLLLQIINTLEWDTEVPQVEQEFRKWYYQLHSLKEVKILRWISNSYRADNKISFHVFVDAGQVAYASVIYMRTQSLTDAKIQLIAAKSRVTPNKKMTIPRLELLAATIGARLMKSILETMENNQEEVYFWSDSTTVLTWIQRESQWATFVWNRVQEIRKITNVECWRYVPGVLNPADFPSRGCTTKQLIESKWWEGSEWLYNSEKWPTSEYYINNEERNSELKKSASEKSEENINLNNFCQNNDVREDNSSNKNNDEWHLRYFLRYTKLVRMFGWIRRFIHNAQVNVKLRKRGELSAREFCEAERTMLRFVQEESFSGDQDSRIKDFRAYTVRDDLIRTKTLITQRDDDINFLEPVVLNPKHPVVMSLISHYYEKLQHVGVQTALNEIREKF</sequence>
<dbReference type="PANTHER" id="PTHR47331">
    <property type="entry name" value="PHD-TYPE DOMAIN-CONTAINING PROTEIN"/>
    <property type="match status" value="1"/>
</dbReference>
<organism evidence="1 2">
    <name type="scientific">Ignelater luminosus</name>
    <name type="common">Cucubano</name>
    <name type="synonym">Pyrophorus luminosus</name>
    <dbReference type="NCBI Taxonomy" id="2038154"/>
    <lineage>
        <taxon>Eukaryota</taxon>
        <taxon>Metazoa</taxon>
        <taxon>Ecdysozoa</taxon>
        <taxon>Arthropoda</taxon>
        <taxon>Hexapoda</taxon>
        <taxon>Insecta</taxon>
        <taxon>Pterygota</taxon>
        <taxon>Neoptera</taxon>
        <taxon>Endopterygota</taxon>
        <taxon>Coleoptera</taxon>
        <taxon>Polyphaga</taxon>
        <taxon>Elateriformia</taxon>
        <taxon>Elateroidea</taxon>
        <taxon>Elateridae</taxon>
        <taxon>Agrypninae</taxon>
        <taxon>Pyrophorini</taxon>
        <taxon>Ignelater</taxon>
    </lineage>
</organism>